<protein>
    <submittedName>
        <fullName evidence="1">Uncharacterized protein</fullName>
    </submittedName>
</protein>
<sequence>MQKLSVYLTICSIVIALHVSGQQSDQTVVTASGGGSHVVTSSVRTSAKMDSLPLMTYEDSVNVGDIAVKTMDKGSVSSFLSLFKKGNIEEKKKLFSHRAYYNLAVLMARYKNYPLALKYFGLANAFSDPTLADHKFKLDVDSSLLDFPMPLFDKDSLIEHPEKYVVGSDTVLLTNRDKKIDSKPVSFRKLLAPFKDDEDGLAYGIILHLKQPEYGKRKQFALFNNVGHMFISLIKYEADGKSVSRTFGFYPQKDNPLSATPIFPGTSSTFKNDSLHLWDESVGKFITYKQFKLVLRMVRQYSKKRYHLNKNNCTDFGLVVAGVAGINIQETNGTWPLGRGNDPGDTGQSILEGKISDMESHDNSKLFIVTGN</sequence>
<organism evidence="1 2">
    <name type="scientific">Pseudopedobacter saltans</name>
    <dbReference type="NCBI Taxonomy" id="151895"/>
    <lineage>
        <taxon>Bacteria</taxon>
        <taxon>Pseudomonadati</taxon>
        <taxon>Bacteroidota</taxon>
        <taxon>Sphingobacteriia</taxon>
        <taxon>Sphingobacteriales</taxon>
        <taxon>Sphingobacteriaceae</taxon>
        <taxon>Pseudopedobacter</taxon>
    </lineage>
</organism>
<evidence type="ECO:0000313" key="1">
    <source>
        <dbReference type="EMBL" id="PZP52672.1"/>
    </source>
</evidence>
<dbReference type="EMBL" id="QFOI01000001">
    <property type="protein sequence ID" value="PZP52672.1"/>
    <property type="molecule type" value="Genomic_DNA"/>
</dbReference>
<evidence type="ECO:0000313" key="2">
    <source>
        <dbReference type="Proteomes" id="UP000249645"/>
    </source>
</evidence>
<dbReference type="AlphaFoldDB" id="A0A2W5HB04"/>
<dbReference type="Proteomes" id="UP000249645">
    <property type="component" value="Unassembled WGS sequence"/>
</dbReference>
<comment type="caution">
    <text evidence="1">The sequence shown here is derived from an EMBL/GenBank/DDBJ whole genome shotgun (WGS) entry which is preliminary data.</text>
</comment>
<proteinExistence type="predicted"/>
<accession>A0A2W5HB04</accession>
<name>A0A2W5HB04_9SPHI</name>
<reference evidence="1 2" key="1">
    <citation type="submission" date="2017-11" db="EMBL/GenBank/DDBJ databases">
        <title>Infants hospitalized years apart are colonized by the same room-sourced microbial strains.</title>
        <authorList>
            <person name="Brooks B."/>
            <person name="Olm M.R."/>
            <person name="Firek B.A."/>
            <person name="Baker R."/>
            <person name="Thomas B.C."/>
            <person name="Morowitz M.J."/>
            <person name="Banfield J.F."/>
        </authorList>
    </citation>
    <scope>NUCLEOTIDE SEQUENCE [LARGE SCALE GENOMIC DNA]</scope>
    <source>
        <strain evidence="1">S2_009_000_R2_76</strain>
    </source>
</reference>
<gene>
    <name evidence="1" type="ORF">DI598_00115</name>
</gene>